<sequence length="291" mass="31693">MLDGNTVRAFTEVPMNIDFDQPFSETCNADVYIPSSPAIGGVLLLHGGGWFKGDKSDQRLLAERLRCEGFLVCAANYRLAPAHPFPQSRDDALAALQWLKDSSYEFDRDRLVIWGNAVGGNLAVEVALTSGYPAVSWSGILDIKGFMEQSSAIAHEDYDHDFTHANLAVSDQHGRNDAYVRWAILQLIGNDMSRLAEITPIGRVTSRSGGILMVNSLDEIIPADGALHMQNSLMKSGVPSTVHLLAGSAHGLGYMHEVLAISTDYAKRAWPLARIVRKFADADASSLPLIL</sequence>
<evidence type="ECO:0000259" key="2">
    <source>
        <dbReference type="Pfam" id="PF07859"/>
    </source>
</evidence>
<proteinExistence type="predicted"/>
<dbReference type="InterPro" id="IPR029058">
    <property type="entry name" value="AB_hydrolase_fold"/>
</dbReference>
<comment type="caution">
    <text evidence="3">The sequence shown here is derived from an EMBL/GenBank/DDBJ whole genome shotgun (WGS) entry which is preliminary data.</text>
</comment>
<dbReference type="InterPro" id="IPR050300">
    <property type="entry name" value="GDXG_lipolytic_enzyme"/>
</dbReference>
<keyword evidence="4" id="KW-1185">Reference proteome</keyword>
<name>A0A2W4CAI9_9HYPH</name>
<dbReference type="OrthoDB" id="9806180at2"/>
<organism evidence="3 4">
    <name type="scientific">Rhizobium tubonense</name>
    <dbReference type="NCBI Taxonomy" id="484088"/>
    <lineage>
        <taxon>Bacteria</taxon>
        <taxon>Pseudomonadati</taxon>
        <taxon>Pseudomonadota</taxon>
        <taxon>Alphaproteobacteria</taxon>
        <taxon>Hyphomicrobiales</taxon>
        <taxon>Rhizobiaceae</taxon>
        <taxon>Rhizobium/Agrobacterium group</taxon>
        <taxon>Rhizobium</taxon>
    </lineage>
</organism>
<dbReference type="Gene3D" id="3.40.50.1820">
    <property type="entry name" value="alpha/beta hydrolase"/>
    <property type="match status" value="1"/>
</dbReference>
<keyword evidence="1" id="KW-0378">Hydrolase</keyword>
<protein>
    <submittedName>
        <fullName evidence="3">Esterase</fullName>
    </submittedName>
</protein>
<evidence type="ECO:0000256" key="1">
    <source>
        <dbReference type="ARBA" id="ARBA00022801"/>
    </source>
</evidence>
<dbReference type="InterPro" id="IPR013094">
    <property type="entry name" value="AB_hydrolase_3"/>
</dbReference>
<evidence type="ECO:0000313" key="4">
    <source>
        <dbReference type="Proteomes" id="UP000248925"/>
    </source>
</evidence>
<dbReference type="Pfam" id="PF07859">
    <property type="entry name" value="Abhydrolase_3"/>
    <property type="match status" value="1"/>
</dbReference>
<feature type="domain" description="Alpha/beta hydrolase fold-3" evidence="2">
    <location>
        <begin position="42"/>
        <end position="251"/>
    </location>
</feature>
<evidence type="ECO:0000313" key="3">
    <source>
        <dbReference type="EMBL" id="PZM07995.1"/>
    </source>
</evidence>
<gene>
    <name evidence="3" type="ORF">CPY51_30055</name>
</gene>
<dbReference type="GO" id="GO:0016787">
    <property type="term" value="F:hydrolase activity"/>
    <property type="evidence" value="ECO:0007669"/>
    <property type="project" value="UniProtKB-KW"/>
</dbReference>
<dbReference type="SUPFAM" id="SSF53474">
    <property type="entry name" value="alpha/beta-Hydrolases"/>
    <property type="match status" value="1"/>
</dbReference>
<dbReference type="EMBL" id="PCDP01000076">
    <property type="protein sequence ID" value="PZM07995.1"/>
    <property type="molecule type" value="Genomic_DNA"/>
</dbReference>
<dbReference type="Proteomes" id="UP000248925">
    <property type="component" value="Unassembled WGS sequence"/>
</dbReference>
<reference evidence="3 4" key="1">
    <citation type="journal article" date="2018" name="Sci. Rep.">
        <title>Rhizobium tumorigenes sp. nov., a novel plant tumorigenic bacterium isolated from cane gall tumors on thornless blackberry.</title>
        <authorList>
            <person name="Kuzmanovi N."/>
            <person name="Smalla K."/>
            <person name="Gronow S."/>
            <person name="PuBawska J."/>
        </authorList>
    </citation>
    <scope>NUCLEOTIDE SEQUENCE [LARGE SCALE GENOMIC DNA]</scope>
    <source>
        <strain evidence="3 4">CCBAU 85046</strain>
    </source>
</reference>
<dbReference type="AlphaFoldDB" id="A0A2W4CAI9"/>
<dbReference type="PANTHER" id="PTHR48081">
    <property type="entry name" value="AB HYDROLASE SUPERFAMILY PROTEIN C4A8.06C"/>
    <property type="match status" value="1"/>
</dbReference>
<accession>A0A2W4CAI9</accession>